<evidence type="ECO:0000256" key="2">
    <source>
        <dbReference type="ARBA" id="ARBA00022694"/>
    </source>
</evidence>
<dbReference type="SUPFAM" id="SSF55120">
    <property type="entry name" value="Pseudouridine synthase"/>
    <property type="match status" value="1"/>
</dbReference>
<dbReference type="Pfam" id="PF01142">
    <property type="entry name" value="TruD"/>
    <property type="match status" value="2"/>
</dbReference>
<proteinExistence type="inferred from homology"/>
<dbReference type="InterPro" id="IPR043165">
    <property type="entry name" value="TruD_insert_sf"/>
</dbReference>
<evidence type="ECO:0000256" key="4">
    <source>
        <dbReference type="HAMAP-Rule" id="MF_01082"/>
    </source>
</evidence>
<protein>
    <recommendedName>
        <fullName evidence="4">tRNA pseudouridine synthase D</fullName>
        <ecNumber evidence="4">5.4.99.27</ecNumber>
    </recommendedName>
    <alternativeName>
        <fullName evidence="4">tRNA pseudouridine(13) synthase</fullName>
    </alternativeName>
    <alternativeName>
        <fullName evidence="4">tRNA pseudouridylate synthase D</fullName>
    </alternativeName>
    <alternativeName>
        <fullName evidence="4">tRNA-uridine isomerase D</fullName>
    </alternativeName>
</protein>
<comment type="function">
    <text evidence="4">Responsible for synthesis of pseudouridine from uracil-13 in transfer RNAs.</text>
</comment>
<dbReference type="InterPro" id="IPR042214">
    <property type="entry name" value="TruD_catalytic"/>
</dbReference>
<sequence>MPHLSQYDLDFPRVHGAPVDAGVIRSLPEDFQVDEQLGFEPCGEGEHLFILLRKRGENTQWIARQLAKLAGIELKDVSYAGLKDRHAVTTQWFSLWLPGRADPDLSGLPDSVEILQRARHNRKLKRGGHRANRFVLRIRELDQTLIPESLLETIRDRGVPNYFGEQRFGHDGGNLELADKLLAGEIRIRDRHKRSMAISAARSYLFNLIVAERIRRGVWDAYLEGDRPVIRGSSNLTPETDPAELSRQIEAIETHPTAPMMGRGRALVESESLALETDILQRFEHWGAGLEKLGQTRERRSVRFLPREFSWRWLQSDQLQLSFELPPGTYATSVLREICRYRVAANPDSETQG</sequence>
<feature type="active site" description="Nucleophile" evidence="4">
    <location>
        <position position="84"/>
    </location>
</feature>
<dbReference type="PANTHER" id="PTHR47811">
    <property type="entry name" value="TRNA PSEUDOURIDINE SYNTHASE D"/>
    <property type="match status" value="1"/>
</dbReference>
<dbReference type="InterPro" id="IPR020103">
    <property type="entry name" value="PsdUridine_synth_cat_dom_sf"/>
</dbReference>
<dbReference type="PANTHER" id="PTHR47811:SF1">
    <property type="entry name" value="TRNA PSEUDOURIDINE SYNTHASE D"/>
    <property type="match status" value="1"/>
</dbReference>
<dbReference type="OrthoDB" id="1550679at2"/>
<gene>
    <name evidence="4" type="primary">truD</name>
    <name evidence="6" type="ORF">DV711_06945</name>
</gene>
<evidence type="ECO:0000256" key="1">
    <source>
        <dbReference type="ARBA" id="ARBA00007953"/>
    </source>
</evidence>
<organism evidence="6 7">
    <name type="scientific">Motiliproteus coralliicola</name>
    <dbReference type="NCBI Taxonomy" id="2283196"/>
    <lineage>
        <taxon>Bacteria</taxon>
        <taxon>Pseudomonadati</taxon>
        <taxon>Pseudomonadota</taxon>
        <taxon>Gammaproteobacteria</taxon>
        <taxon>Oceanospirillales</taxon>
        <taxon>Oceanospirillaceae</taxon>
        <taxon>Motiliproteus</taxon>
    </lineage>
</organism>
<dbReference type="CDD" id="cd02575">
    <property type="entry name" value="PseudoU_synth_EcTruD"/>
    <property type="match status" value="1"/>
</dbReference>
<dbReference type="HAMAP" id="MF_01082">
    <property type="entry name" value="TruD"/>
    <property type="match status" value="1"/>
</dbReference>
<accession>A0A369WLK4</accession>
<dbReference type="InterPro" id="IPR020119">
    <property type="entry name" value="PsdUridine_synth_TruD_CS"/>
</dbReference>
<evidence type="ECO:0000313" key="6">
    <source>
        <dbReference type="EMBL" id="RDE22341.1"/>
    </source>
</evidence>
<dbReference type="Gene3D" id="3.30.2350.20">
    <property type="entry name" value="TruD, catalytic domain"/>
    <property type="match status" value="1"/>
</dbReference>
<dbReference type="PROSITE" id="PS01268">
    <property type="entry name" value="UPF0024"/>
    <property type="match status" value="1"/>
</dbReference>
<dbReference type="InterPro" id="IPR011760">
    <property type="entry name" value="PsdUridine_synth_TruD_insert"/>
</dbReference>
<dbReference type="Proteomes" id="UP000253769">
    <property type="component" value="Unassembled WGS sequence"/>
</dbReference>
<dbReference type="PROSITE" id="PS50984">
    <property type="entry name" value="TRUD"/>
    <property type="match status" value="1"/>
</dbReference>
<evidence type="ECO:0000259" key="5">
    <source>
        <dbReference type="PROSITE" id="PS50984"/>
    </source>
</evidence>
<comment type="caution">
    <text evidence="6">The sequence shown here is derived from an EMBL/GenBank/DDBJ whole genome shotgun (WGS) entry which is preliminary data.</text>
</comment>
<dbReference type="Gene3D" id="3.30.2340.10">
    <property type="entry name" value="TruD, insertion domain"/>
    <property type="match status" value="1"/>
</dbReference>
<name>A0A369WLK4_9GAMM</name>
<dbReference type="GO" id="GO:0160150">
    <property type="term" value="F:tRNA pseudouridine(13) synthase activity"/>
    <property type="evidence" value="ECO:0007669"/>
    <property type="project" value="UniProtKB-EC"/>
</dbReference>
<dbReference type="GO" id="GO:0003723">
    <property type="term" value="F:RNA binding"/>
    <property type="evidence" value="ECO:0007669"/>
    <property type="project" value="InterPro"/>
</dbReference>
<dbReference type="EC" id="5.4.99.27" evidence="4"/>
<keyword evidence="2 4" id="KW-0819">tRNA processing</keyword>
<dbReference type="AlphaFoldDB" id="A0A369WLK4"/>
<dbReference type="EMBL" id="QQOH01000002">
    <property type="protein sequence ID" value="RDE22341.1"/>
    <property type="molecule type" value="Genomic_DNA"/>
</dbReference>
<dbReference type="GO" id="GO:0005829">
    <property type="term" value="C:cytosol"/>
    <property type="evidence" value="ECO:0007669"/>
    <property type="project" value="TreeGrafter"/>
</dbReference>
<dbReference type="GO" id="GO:0031119">
    <property type="term" value="P:tRNA pseudouridine synthesis"/>
    <property type="evidence" value="ECO:0007669"/>
    <property type="project" value="UniProtKB-UniRule"/>
</dbReference>
<comment type="similarity">
    <text evidence="1 4">Belongs to the pseudouridine synthase TruD family.</text>
</comment>
<evidence type="ECO:0000256" key="3">
    <source>
        <dbReference type="ARBA" id="ARBA00023235"/>
    </source>
</evidence>
<dbReference type="InterPro" id="IPR050170">
    <property type="entry name" value="TruD_pseudoU_synthase"/>
</dbReference>
<keyword evidence="3 4" id="KW-0413">Isomerase</keyword>
<feature type="domain" description="TRUD" evidence="5">
    <location>
        <begin position="158"/>
        <end position="305"/>
    </location>
</feature>
<evidence type="ECO:0000313" key="7">
    <source>
        <dbReference type="Proteomes" id="UP000253769"/>
    </source>
</evidence>
<comment type="catalytic activity">
    <reaction evidence="4">
        <text>uridine(13) in tRNA = pseudouridine(13) in tRNA</text>
        <dbReference type="Rhea" id="RHEA:42540"/>
        <dbReference type="Rhea" id="RHEA-COMP:10105"/>
        <dbReference type="Rhea" id="RHEA-COMP:10106"/>
        <dbReference type="ChEBI" id="CHEBI:65314"/>
        <dbReference type="ChEBI" id="CHEBI:65315"/>
        <dbReference type="EC" id="5.4.99.27"/>
    </reaction>
</comment>
<reference evidence="6 7" key="1">
    <citation type="submission" date="2018-07" db="EMBL/GenBank/DDBJ databases">
        <title>Motiliproteus coralliicola sp. nov., a bacterium isolated from Coral.</title>
        <authorList>
            <person name="Wang G."/>
        </authorList>
    </citation>
    <scope>NUCLEOTIDE SEQUENCE [LARGE SCALE GENOMIC DNA]</scope>
    <source>
        <strain evidence="6 7">C34</strain>
    </source>
</reference>
<dbReference type="InterPro" id="IPR001656">
    <property type="entry name" value="PsdUridine_synth_TruD"/>
</dbReference>
<keyword evidence="7" id="KW-1185">Reference proteome</keyword>